<dbReference type="AlphaFoldDB" id="A0A7J5UP75"/>
<accession>A0A7J5UP75</accession>
<gene>
    <name evidence="2" type="ORF">GB883_10995</name>
</gene>
<reference evidence="2 3" key="1">
    <citation type="submission" date="2019-10" db="EMBL/GenBank/DDBJ databases">
        <title>Georgenia wutianyii sp. nov. and Georgenia yuyongxinii sp. nov. isolated from plateau pika (Ochotona curzoniae) in the Qinghai-Tibet plateau of China.</title>
        <authorList>
            <person name="Tian Z."/>
        </authorList>
    </citation>
    <scope>NUCLEOTIDE SEQUENCE [LARGE SCALE GENOMIC DNA]</scope>
    <source>
        <strain evidence="2 3">DSM 21501</strain>
    </source>
</reference>
<comment type="caution">
    <text evidence="2">The sequence shown here is derived from an EMBL/GenBank/DDBJ whole genome shotgun (WGS) entry which is preliminary data.</text>
</comment>
<organism evidence="2 3">
    <name type="scientific">Georgenia thermotolerans</name>
    <dbReference type="NCBI Taxonomy" id="527326"/>
    <lineage>
        <taxon>Bacteria</taxon>
        <taxon>Bacillati</taxon>
        <taxon>Actinomycetota</taxon>
        <taxon>Actinomycetes</taxon>
        <taxon>Micrococcales</taxon>
        <taxon>Bogoriellaceae</taxon>
        <taxon>Georgenia</taxon>
    </lineage>
</organism>
<proteinExistence type="predicted"/>
<evidence type="ECO:0000256" key="1">
    <source>
        <dbReference type="SAM" id="MobiDB-lite"/>
    </source>
</evidence>
<evidence type="ECO:0000313" key="3">
    <source>
        <dbReference type="Proteomes" id="UP000451860"/>
    </source>
</evidence>
<protein>
    <submittedName>
        <fullName evidence="2">Uncharacterized protein</fullName>
    </submittedName>
</protein>
<dbReference type="EMBL" id="WHJE01000045">
    <property type="protein sequence ID" value="KAE8764041.1"/>
    <property type="molecule type" value="Genomic_DNA"/>
</dbReference>
<keyword evidence="3" id="KW-1185">Reference proteome</keyword>
<dbReference type="RefSeq" id="WP_152204375.1">
    <property type="nucleotide sequence ID" value="NZ_VUKF01000051.1"/>
</dbReference>
<dbReference type="OrthoDB" id="9990089at2"/>
<evidence type="ECO:0000313" key="2">
    <source>
        <dbReference type="EMBL" id="KAE8764041.1"/>
    </source>
</evidence>
<dbReference type="Proteomes" id="UP000451860">
    <property type="component" value="Unassembled WGS sequence"/>
</dbReference>
<feature type="compositionally biased region" description="Basic and acidic residues" evidence="1">
    <location>
        <begin position="86"/>
        <end position="98"/>
    </location>
</feature>
<name>A0A7J5UP75_9MICO</name>
<feature type="region of interest" description="Disordered" evidence="1">
    <location>
        <begin position="86"/>
        <end position="108"/>
    </location>
</feature>
<sequence>MSDVSAYDLYEARLVPLDGDGPVRRLARSVWAAAAAWPPGLLPLPTVAHLVVTERATGRTVHRRPVDSGEAGGILAYVHERMARESPERFRESLDDLYRSPAARPEGA</sequence>